<keyword evidence="1" id="KW-0812">Transmembrane</keyword>
<gene>
    <name evidence="2" type="ORF">NCTC10113_01380</name>
</gene>
<feature type="transmembrane region" description="Helical" evidence="1">
    <location>
        <begin position="170"/>
        <end position="191"/>
    </location>
</feature>
<evidence type="ECO:0000313" key="2">
    <source>
        <dbReference type="EMBL" id="VEU56471.1"/>
    </source>
</evidence>
<name>A0A448ZYX3_METSV</name>
<dbReference type="RefSeq" id="WP_024544239.1">
    <property type="nucleotide sequence ID" value="NZ_LR214938.2"/>
</dbReference>
<feature type="transmembrane region" description="Helical" evidence="1">
    <location>
        <begin position="59"/>
        <end position="79"/>
    </location>
</feature>
<feature type="transmembrane region" description="Helical" evidence="1">
    <location>
        <begin position="100"/>
        <end position="128"/>
    </location>
</feature>
<keyword evidence="2" id="KW-0614">Plasmid</keyword>
<protein>
    <submittedName>
        <fullName evidence="2">ABC-type transport system involved in multi-copper enzyme maturation, permease component</fullName>
    </submittedName>
</protein>
<keyword evidence="1" id="KW-1133">Transmembrane helix</keyword>
<proteinExistence type="predicted"/>
<feature type="transmembrane region" description="Helical" evidence="1">
    <location>
        <begin position="538"/>
        <end position="559"/>
    </location>
</feature>
<dbReference type="AlphaFoldDB" id="A0A448ZYX3"/>
<dbReference type="EMBL" id="LR214939">
    <property type="protein sequence ID" value="VEU56471.1"/>
    <property type="molecule type" value="Genomic_DNA"/>
</dbReference>
<accession>A0A448ZYX3</accession>
<evidence type="ECO:0000256" key="1">
    <source>
        <dbReference type="SAM" id="Phobius"/>
    </source>
</evidence>
<feature type="transmembrane region" description="Helical" evidence="1">
    <location>
        <begin position="140"/>
        <end position="163"/>
    </location>
</feature>
<keyword evidence="1" id="KW-0472">Membrane</keyword>
<geneLocation type="plasmid" evidence="2">
    <name>2</name>
</geneLocation>
<reference evidence="2" key="1">
    <citation type="submission" date="2019-01" db="EMBL/GenBank/DDBJ databases">
        <authorList>
            <consortium name="Pathogen Informatics"/>
        </authorList>
    </citation>
    <scope>NUCLEOTIDE SEQUENCE [LARGE SCALE GENOMIC DNA]</scope>
    <source>
        <strain evidence="2">NCTC10113</strain>
    </source>
</reference>
<feature type="transmembrane region" description="Helical" evidence="1">
    <location>
        <begin position="16"/>
        <end position="39"/>
    </location>
</feature>
<organism evidence="2">
    <name type="scientific">Metamycoplasma salivarium</name>
    <name type="common">Mycoplasma salivarium</name>
    <dbReference type="NCBI Taxonomy" id="2124"/>
    <lineage>
        <taxon>Bacteria</taxon>
        <taxon>Bacillati</taxon>
        <taxon>Mycoplasmatota</taxon>
        <taxon>Mycoplasmoidales</taxon>
        <taxon>Metamycoplasmataceae</taxon>
        <taxon>Metamycoplasma</taxon>
    </lineage>
</organism>
<sequence length="568" mass="65842">MNYFKLKGKILAKSKGVYIMPSIFLLLEIGIIVLLDLLVSKEFIIRENLFLTTILPMTAIITCSLLVAYIIYLVQLLYYEDRSNGIQFLMYSKPISRRKIFFSNLLAISVPAFILMLSFWILNAILFVTFVPKISHLNAYIFSALLFAILVTLTFLSFTYLICAKVNKKIFSFIAITPLLLNSLVSLVVIADNFNYRKNFNEVSKRINSNQILPMQFNSDGSLNINNLNSEWNNRKLKDIPSLQEYNSYSTNSFVPTLDINKKDKSLIWPYFSWLDYQQHAKNINELLTNSNTTNWKWKTKFSYTKLDSNKYMTFNAKNYNDEDKEFVFSQINAYSKNEFKNNVKQLISNILTKSSSYANVSIIKNMLLQSTNYLQNINSYNDIYNSTEFKKLIQESWEKIQPFFATFTSEFTDTYNKIKELLIGKYGEAFTNKTIEQAMYNSQIYQNNPSMINTLTPHALSLLMTTKYYSLNKSKLNKIDIKPAKLLANSPDDKSKTYEFSGNLALKNADRLPSLIDYSIVENTSDSFVSMTKYVSYPNWISILYFIILLAIMLPIAYKLHVKGNFK</sequence>